<reference evidence="1" key="1">
    <citation type="submission" date="2018-05" db="EMBL/GenBank/DDBJ databases">
        <authorList>
            <person name="Lanie J.A."/>
            <person name="Ng W.-L."/>
            <person name="Kazmierczak K.M."/>
            <person name="Andrzejewski T.M."/>
            <person name="Davidsen T.M."/>
            <person name="Wayne K.J."/>
            <person name="Tettelin H."/>
            <person name="Glass J.I."/>
            <person name="Rusch D."/>
            <person name="Podicherti R."/>
            <person name="Tsui H.-C.T."/>
            <person name="Winkler M.E."/>
        </authorList>
    </citation>
    <scope>NUCLEOTIDE SEQUENCE</scope>
</reference>
<sequence>MTNKYMYFIANWKMFGDIKSLNSLNKVLKFSKTNKNNKFKLI</sequence>
<protein>
    <submittedName>
        <fullName evidence="1">Uncharacterized protein</fullName>
    </submittedName>
</protein>
<name>A0A382EN68_9ZZZZ</name>
<dbReference type="EMBL" id="UINC01045074">
    <property type="protein sequence ID" value="SVB51381.1"/>
    <property type="molecule type" value="Genomic_DNA"/>
</dbReference>
<gene>
    <name evidence="1" type="ORF">METZ01_LOCUS204235</name>
</gene>
<proteinExistence type="predicted"/>
<organism evidence="1">
    <name type="scientific">marine metagenome</name>
    <dbReference type="NCBI Taxonomy" id="408172"/>
    <lineage>
        <taxon>unclassified sequences</taxon>
        <taxon>metagenomes</taxon>
        <taxon>ecological metagenomes</taxon>
    </lineage>
</organism>
<evidence type="ECO:0000313" key="1">
    <source>
        <dbReference type="EMBL" id="SVB51381.1"/>
    </source>
</evidence>
<dbReference type="AlphaFoldDB" id="A0A382EN68"/>
<feature type="non-terminal residue" evidence="1">
    <location>
        <position position="42"/>
    </location>
</feature>
<accession>A0A382EN68</accession>